<proteinExistence type="predicted"/>
<sequence>MALVYRQLTWPAAIGHHPSVMTLDPLRLAAVFPRRAAGADITHLIHDRDAKLTTAFDAVFTSEDITVAKAPPRSPDYTPRPERFTRSARKECTDRVLLFDRGHAQKILRTTTHTTSTAAAPATADADKPSQAPSTSTTEPADRKENPSSQPAKPSQALRGSPSRRPGAQGGAWCHMP</sequence>
<gene>
    <name evidence="2" type="ORF">GCM10010390_63430</name>
</gene>
<keyword evidence="3" id="KW-1185">Reference proteome</keyword>
<organism evidence="2 3">
    <name type="scientific">Streptomyces mordarskii</name>
    <dbReference type="NCBI Taxonomy" id="1226758"/>
    <lineage>
        <taxon>Bacteria</taxon>
        <taxon>Bacillati</taxon>
        <taxon>Actinomycetota</taxon>
        <taxon>Actinomycetes</taxon>
        <taxon>Kitasatosporales</taxon>
        <taxon>Streptomycetaceae</taxon>
        <taxon>Streptomyces</taxon>
    </lineage>
</organism>
<name>A0ABP3NVW2_9ACTN</name>
<dbReference type="Proteomes" id="UP001501576">
    <property type="component" value="Unassembled WGS sequence"/>
</dbReference>
<comment type="caution">
    <text evidence="2">The sequence shown here is derived from an EMBL/GenBank/DDBJ whole genome shotgun (WGS) entry which is preliminary data.</text>
</comment>
<protein>
    <submittedName>
        <fullName evidence="2">Uncharacterized protein</fullName>
    </submittedName>
</protein>
<dbReference type="EMBL" id="BAAABZ010000065">
    <property type="protein sequence ID" value="GAA0552661.1"/>
    <property type="molecule type" value="Genomic_DNA"/>
</dbReference>
<feature type="region of interest" description="Disordered" evidence="1">
    <location>
        <begin position="108"/>
        <end position="177"/>
    </location>
</feature>
<reference evidence="3" key="1">
    <citation type="journal article" date="2019" name="Int. J. Syst. Evol. Microbiol.">
        <title>The Global Catalogue of Microorganisms (GCM) 10K type strain sequencing project: providing services to taxonomists for standard genome sequencing and annotation.</title>
        <authorList>
            <consortium name="The Broad Institute Genomics Platform"/>
            <consortium name="The Broad Institute Genome Sequencing Center for Infectious Disease"/>
            <person name="Wu L."/>
            <person name="Ma J."/>
        </authorList>
    </citation>
    <scope>NUCLEOTIDE SEQUENCE [LARGE SCALE GENOMIC DNA]</scope>
    <source>
        <strain evidence="3">JCM 5052</strain>
    </source>
</reference>
<evidence type="ECO:0000256" key="1">
    <source>
        <dbReference type="SAM" id="MobiDB-lite"/>
    </source>
</evidence>
<feature type="region of interest" description="Disordered" evidence="1">
    <location>
        <begin position="70"/>
        <end position="89"/>
    </location>
</feature>
<feature type="compositionally biased region" description="Low complexity" evidence="1">
    <location>
        <begin position="110"/>
        <end position="124"/>
    </location>
</feature>
<accession>A0ABP3NVW2</accession>
<feature type="compositionally biased region" description="Basic and acidic residues" evidence="1">
    <location>
        <begin position="79"/>
        <end position="89"/>
    </location>
</feature>
<evidence type="ECO:0000313" key="2">
    <source>
        <dbReference type="EMBL" id="GAA0552661.1"/>
    </source>
</evidence>
<evidence type="ECO:0000313" key="3">
    <source>
        <dbReference type="Proteomes" id="UP001501576"/>
    </source>
</evidence>